<organism evidence="1 2">
    <name type="scientific">Microbacterium paludicola</name>
    <dbReference type="NCBI Taxonomy" id="300019"/>
    <lineage>
        <taxon>Bacteria</taxon>
        <taxon>Bacillati</taxon>
        <taxon>Actinomycetota</taxon>
        <taxon>Actinomycetes</taxon>
        <taxon>Micrococcales</taxon>
        <taxon>Microbacteriaceae</taxon>
        <taxon>Microbacterium</taxon>
    </lineage>
</organism>
<dbReference type="InterPro" id="IPR051490">
    <property type="entry name" value="THEM6_lcsJ_thioesterase"/>
</dbReference>
<dbReference type="Proteomes" id="UP001260188">
    <property type="component" value="Unassembled WGS sequence"/>
</dbReference>
<proteinExistence type="predicted"/>
<name>A0ABU1I653_9MICO</name>
<keyword evidence="2" id="KW-1185">Reference proteome</keyword>
<comment type="caution">
    <text evidence="1">The sequence shown here is derived from an EMBL/GenBank/DDBJ whole genome shotgun (WGS) entry which is preliminary data.</text>
</comment>
<dbReference type="EMBL" id="JAVIZA010000001">
    <property type="protein sequence ID" value="MDR6168454.1"/>
    <property type="molecule type" value="Genomic_DNA"/>
</dbReference>
<dbReference type="PANTHER" id="PTHR12475:SF4">
    <property type="entry name" value="PROTEIN THEM6"/>
    <property type="match status" value="1"/>
</dbReference>
<dbReference type="PANTHER" id="PTHR12475">
    <property type="match status" value="1"/>
</dbReference>
<dbReference type="SUPFAM" id="SSF54637">
    <property type="entry name" value="Thioesterase/thiol ester dehydrase-isomerase"/>
    <property type="match status" value="1"/>
</dbReference>
<reference evidence="1 2" key="1">
    <citation type="submission" date="2023-08" db="EMBL/GenBank/DDBJ databases">
        <title>Functional and genomic diversity of the sorghum phyllosphere microbiome.</title>
        <authorList>
            <person name="Shade A."/>
        </authorList>
    </citation>
    <scope>NUCLEOTIDE SEQUENCE [LARGE SCALE GENOMIC DNA]</scope>
    <source>
        <strain evidence="1 2">SORGH_AS_0919</strain>
    </source>
</reference>
<dbReference type="Gene3D" id="3.10.129.10">
    <property type="entry name" value="Hotdog Thioesterase"/>
    <property type="match status" value="1"/>
</dbReference>
<sequence length="195" mass="22464">MGHPIASALVNVWLRTLLTIWRAKRQLRRNGPRPLMAVGRVKLRTLPTDIDLLGHMNNGRYASLFDLGRFDLLVRNGIWDTFQEKGWYGVVASSTITFRKSLNLWQRFTIETRLHGHDDKSVYMVHRAVVRGEVYAEMVVRSRFLRRTGGIVPLDELFDVLGRRDDLPPLEPWMTEWAAATALPSTRAEAPSIWE</sequence>
<dbReference type="Pfam" id="PF13279">
    <property type="entry name" value="4HBT_2"/>
    <property type="match status" value="1"/>
</dbReference>
<evidence type="ECO:0000313" key="2">
    <source>
        <dbReference type="Proteomes" id="UP001260188"/>
    </source>
</evidence>
<gene>
    <name evidence="1" type="ORF">QE367_002658</name>
</gene>
<evidence type="ECO:0000313" key="1">
    <source>
        <dbReference type="EMBL" id="MDR6168454.1"/>
    </source>
</evidence>
<protein>
    <submittedName>
        <fullName evidence="1">Acyl-CoA thioesterase FadM</fullName>
    </submittedName>
</protein>
<dbReference type="InterPro" id="IPR029069">
    <property type="entry name" value="HotDog_dom_sf"/>
</dbReference>
<accession>A0ABU1I653</accession>
<dbReference type="CDD" id="cd00586">
    <property type="entry name" value="4HBT"/>
    <property type="match status" value="1"/>
</dbReference>